<organism evidence="2 3">
    <name type="scientific">Galemys pyrenaicus</name>
    <name type="common">Iberian desman</name>
    <name type="synonym">Pyrenean desman</name>
    <dbReference type="NCBI Taxonomy" id="202257"/>
    <lineage>
        <taxon>Eukaryota</taxon>
        <taxon>Metazoa</taxon>
        <taxon>Chordata</taxon>
        <taxon>Craniata</taxon>
        <taxon>Vertebrata</taxon>
        <taxon>Euteleostomi</taxon>
        <taxon>Mammalia</taxon>
        <taxon>Eutheria</taxon>
        <taxon>Laurasiatheria</taxon>
        <taxon>Eulipotyphla</taxon>
        <taxon>Talpidae</taxon>
        <taxon>Galemys</taxon>
    </lineage>
</organism>
<accession>A0A8J6DFJ6</accession>
<gene>
    <name evidence="2" type="ORF">J0S82_002723</name>
</gene>
<evidence type="ECO:0000313" key="3">
    <source>
        <dbReference type="Proteomes" id="UP000700334"/>
    </source>
</evidence>
<dbReference type="InterPro" id="IPR037169">
    <property type="entry name" value="Cytochrome_c_oxidase_VIc_sf"/>
</dbReference>
<feature type="region of interest" description="Disordered" evidence="1">
    <location>
        <begin position="283"/>
        <end position="302"/>
    </location>
</feature>
<keyword evidence="3" id="KW-1185">Reference proteome</keyword>
<dbReference type="SUPFAM" id="SSF81415">
    <property type="entry name" value="Mitochondrial cytochrome c oxidase subunit VIc"/>
    <property type="match status" value="1"/>
</dbReference>
<evidence type="ECO:0000313" key="2">
    <source>
        <dbReference type="EMBL" id="KAG8504503.1"/>
    </source>
</evidence>
<feature type="region of interest" description="Disordered" evidence="1">
    <location>
        <begin position="235"/>
        <end position="273"/>
    </location>
</feature>
<evidence type="ECO:0000256" key="1">
    <source>
        <dbReference type="SAM" id="MobiDB-lite"/>
    </source>
</evidence>
<dbReference type="Proteomes" id="UP000700334">
    <property type="component" value="Unassembled WGS sequence"/>
</dbReference>
<sequence>MTSKALLKPQMPSLQAKHLRLRIAGHPGLPPRNSGRTKKEAYTDFYRNYSSKEDFEETSINLLFGSPRPPTPNTSLRQRSLSRSRLTHPFTVKCPGTPGGGRRRWGSSRGSGPAPPEWPRAPEAGRDPSPPPWQSRLSAPGAESGGPRRASRAALPGAAPQPTCLSRQGDPLPAHRSTNGWAEGNQEKPRRRGSRVAHAGSGLHVSTSLRLQLQLRLRLRLWLRLRFRPGRLGAEAGRRGEEREAARNEAKDRTARRAPAGGHVARSARGRVGNVVRQEFSVSSLGAPPEQLQSHVAKPISC</sequence>
<protein>
    <submittedName>
        <fullName evidence="2">Uncharacterized protein</fullName>
    </submittedName>
</protein>
<comment type="caution">
    <text evidence="2">The sequence shown here is derived from an EMBL/GenBank/DDBJ whole genome shotgun (WGS) entry which is preliminary data.</text>
</comment>
<dbReference type="AlphaFoldDB" id="A0A8J6DFJ6"/>
<feature type="region of interest" description="Disordered" evidence="1">
    <location>
        <begin position="62"/>
        <end position="207"/>
    </location>
</feature>
<feature type="compositionally biased region" description="Basic and acidic residues" evidence="1">
    <location>
        <begin position="236"/>
        <end position="255"/>
    </location>
</feature>
<name>A0A8J6DFJ6_GALPY</name>
<proteinExistence type="predicted"/>
<reference evidence="2" key="1">
    <citation type="journal article" date="2021" name="Evol. Appl.">
        <title>The genome of the Pyrenean desman and the effects of bottlenecks and inbreeding on the genomic landscape of an endangered species.</title>
        <authorList>
            <person name="Escoda L."/>
            <person name="Castresana J."/>
        </authorList>
    </citation>
    <scope>NUCLEOTIDE SEQUENCE</scope>
    <source>
        <strain evidence="2">IBE-C5619</strain>
    </source>
</reference>
<dbReference type="EMBL" id="JAGFMF010012290">
    <property type="protein sequence ID" value="KAG8504503.1"/>
    <property type="molecule type" value="Genomic_DNA"/>
</dbReference>